<evidence type="ECO:0000256" key="2">
    <source>
        <dbReference type="RuleBase" id="RU363015"/>
    </source>
</evidence>
<reference evidence="4" key="1">
    <citation type="journal article" date="2018" name="Front. Microbiol.">
        <title>Genome-Based Analysis Reveals the Taxonomy and Diversity of the Family Idiomarinaceae.</title>
        <authorList>
            <person name="Liu Y."/>
            <person name="Lai Q."/>
            <person name="Shao Z."/>
        </authorList>
    </citation>
    <scope>NUCLEOTIDE SEQUENCE [LARGE SCALE GENOMIC DNA]</scope>
    <source>
        <strain evidence="4">F23</strain>
    </source>
</reference>
<dbReference type="GO" id="GO:0005829">
    <property type="term" value="C:cytosol"/>
    <property type="evidence" value="ECO:0007669"/>
    <property type="project" value="TreeGrafter"/>
</dbReference>
<comment type="similarity">
    <text evidence="2">Belongs to the LOG family.</text>
</comment>
<comment type="caution">
    <text evidence="3">The sequence shown here is derived from an EMBL/GenBank/DDBJ whole genome shotgun (WGS) entry which is preliminary data.</text>
</comment>
<keyword evidence="2" id="KW-0203">Cytokinin biosynthesis</keyword>
<dbReference type="OrthoDB" id="9801098at2"/>
<dbReference type="GO" id="GO:0008714">
    <property type="term" value="F:AMP nucleosidase activity"/>
    <property type="evidence" value="ECO:0007669"/>
    <property type="project" value="UniProtKB-EC"/>
</dbReference>
<gene>
    <name evidence="3" type="ORF">CWE25_04835</name>
</gene>
<keyword evidence="2" id="KW-0378">Hydrolase</keyword>
<dbReference type="GO" id="GO:0009691">
    <property type="term" value="P:cytokinin biosynthetic process"/>
    <property type="evidence" value="ECO:0007669"/>
    <property type="project" value="UniProtKB-UniRule"/>
</dbReference>
<evidence type="ECO:0000313" key="3">
    <source>
        <dbReference type="EMBL" id="RUO57003.1"/>
    </source>
</evidence>
<dbReference type="PANTHER" id="PTHR43393:SF3">
    <property type="entry name" value="LYSINE DECARBOXYLASE-LIKE PROTEIN"/>
    <property type="match status" value="1"/>
</dbReference>
<dbReference type="InterPro" id="IPR052341">
    <property type="entry name" value="LOG_family_nucleotidases"/>
</dbReference>
<dbReference type="Pfam" id="PF03641">
    <property type="entry name" value="Lysine_decarbox"/>
    <property type="match status" value="1"/>
</dbReference>
<dbReference type="InterPro" id="IPR005269">
    <property type="entry name" value="LOG"/>
</dbReference>
<protein>
    <recommendedName>
        <fullName evidence="2">Cytokinin riboside 5'-monophosphate phosphoribohydrolase</fullName>
        <ecNumber evidence="2">3.2.2.n1</ecNumber>
    </recommendedName>
</protein>
<dbReference type="RefSeq" id="WP_110574468.1">
    <property type="nucleotide sequence ID" value="NZ_PIPV01000003.1"/>
</dbReference>
<dbReference type="AlphaFoldDB" id="A0A432Y7T4"/>
<dbReference type="PANTHER" id="PTHR43393">
    <property type="entry name" value="CYTOKININ RIBOSIDE 5'-MONOPHOSPHATE PHOSPHORIBOHYDROLASE"/>
    <property type="match status" value="1"/>
</dbReference>
<dbReference type="InterPro" id="IPR031100">
    <property type="entry name" value="LOG_fam"/>
</dbReference>
<dbReference type="EC" id="3.2.2.n1" evidence="2"/>
<proteinExistence type="inferred from homology"/>
<name>A0A432Y7T4_9GAMM</name>
<evidence type="ECO:0000313" key="4">
    <source>
        <dbReference type="Proteomes" id="UP000287330"/>
    </source>
</evidence>
<organism evidence="3 4">
    <name type="scientific">Idiomarina fontislapidosi</name>
    <dbReference type="NCBI Taxonomy" id="263723"/>
    <lineage>
        <taxon>Bacteria</taxon>
        <taxon>Pseudomonadati</taxon>
        <taxon>Pseudomonadota</taxon>
        <taxon>Gammaproteobacteria</taxon>
        <taxon>Alteromonadales</taxon>
        <taxon>Idiomarinaceae</taxon>
        <taxon>Idiomarina</taxon>
    </lineage>
</organism>
<dbReference type="NCBIfam" id="TIGR00730">
    <property type="entry name" value="Rossman fold protein, TIGR00730 family"/>
    <property type="match status" value="1"/>
</dbReference>
<comment type="catalytic activity">
    <reaction evidence="1">
        <text>AMP + H2O = D-ribose 5-phosphate + adenine</text>
        <dbReference type="Rhea" id="RHEA:20129"/>
        <dbReference type="ChEBI" id="CHEBI:15377"/>
        <dbReference type="ChEBI" id="CHEBI:16708"/>
        <dbReference type="ChEBI" id="CHEBI:78346"/>
        <dbReference type="ChEBI" id="CHEBI:456215"/>
        <dbReference type="EC" id="3.2.2.4"/>
    </reaction>
</comment>
<dbReference type="EMBL" id="PIPV01000003">
    <property type="protein sequence ID" value="RUO57003.1"/>
    <property type="molecule type" value="Genomic_DNA"/>
</dbReference>
<sequence length="296" mass="33623">MADKHPLHQRHHASAKQSEEAIARLQNNDSYKLAFADNDFLLEDDLRHVRLQLEYLKPERVLEQHRIDATVVVFGSARFLSPEQAHYNLDIAQAELDKNPEDATTKAHWIKAKRDLKNSRYYAEAQKFAHLVTEHSQNYPEHRVVVMSGGGPGVMEAANRGATEAGGDSIGLNIVLPKEQYPNPYITPEFCFQFHYFAIRKMHFLMRARALVALPGGFGTLDELFETLTLIQTKKIDPVPIVLIGKGFWSKLINFDLLIEEGLIAPEDVKLFTLVNTAEEAWAHICRFYELSEGGE</sequence>
<dbReference type="Gene3D" id="3.40.50.450">
    <property type="match status" value="1"/>
</dbReference>
<dbReference type="SUPFAM" id="SSF102405">
    <property type="entry name" value="MCP/YpsA-like"/>
    <property type="match status" value="1"/>
</dbReference>
<keyword evidence="4" id="KW-1185">Reference proteome</keyword>
<accession>A0A432Y7T4</accession>
<evidence type="ECO:0000256" key="1">
    <source>
        <dbReference type="ARBA" id="ARBA00000274"/>
    </source>
</evidence>
<dbReference type="Proteomes" id="UP000287330">
    <property type="component" value="Unassembled WGS sequence"/>
</dbReference>